<evidence type="ECO:0000313" key="2">
    <source>
        <dbReference type="Proteomes" id="UP001501599"/>
    </source>
</evidence>
<organism evidence="1 2">
    <name type="scientific">Agrococcus versicolor</name>
    <dbReference type="NCBI Taxonomy" id="501482"/>
    <lineage>
        <taxon>Bacteria</taxon>
        <taxon>Bacillati</taxon>
        <taxon>Actinomycetota</taxon>
        <taxon>Actinomycetes</taxon>
        <taxon>Micrococcales</taxon>
        <taxon>Microbacteriaceae</taxon>
        <taxon>Agrococcus</taxon>
    </lineage>
</organism>
<reference evidence="1 2" key="1">
    <citation type="journal article" date="2019" name="Int. J. Syst. Evol. Microbiol.">
        <title>The Global Catalogue of Microorganisms (GCM) 10K type strain sequencing project: providing services to taxonomists for standard genome sequencing and annotation.</title>
        <authorList>
            <consortium name="The Broad Institute Genomics Platform"/>
            <consortium name="The Broad Institute Genome Sequencing Center for Infectious Disease"/>
            <person name="Wu L."/>
            <person name="Ma J."/>
        </authorList>
    </citation>
    <scope>NUCLEOTIDE SEQUENCE [LARGE SCALE GENOMIC DNA]</scope>
    <source>
        <strain evidence="1 2">JCM 16026</strain>
    </source>
</reference>
<evidence type="ECO:0000313" key="1">
    <source>
        <dbReference type="EMBL" id="GAA2176315.1"/>
    </source>
</evidence>
<name>A0ABN3AYQ5_9MICO</name>
<proteinExistence type="predicted"/>
<gene>
    <name evidence="1" type="ORF">GCM10009846_29630</name>
</gene>
<protein>
    <submittedName>
        <fullName evidence="1">Uncharacterized protein</fullName>
    </submittedName>
</protein>
<comment type="caution">
    <text evidence="1">The sequence shown here is derived from an EMBL/GenBank/DDBJ whole genome shotgun (WGS) entry which is preliminary data.</text>
</comment>
<accession>A0ABN3AYQ5</accession>
<keyword evidence="2" id="KW-1185">Reference proteome</keyword>
<dbReference type="EMBL" id="BAAAQT010000008">
    <property type="protein sequence ID" value="GAA2176315.1"/>
    <property type="molecule type" value="Genomic_DNA"/>
</dbReference>
<sequence length="190" mass="21833">MSQYKKLADDVLDALDRVGDRMSRSLRDRSEAQRRKLLEIVEETRMRDRQMSQNGGAPDVDVDADVIDPGFGATGRGDWFGDADQRYRDEFFDEYPESEAAVVHHAIEQNVMRRYPSLNITRSEMDSVQNLRGIPAEINSRVHLSGIRRMWNEFYRHHADSGTVPTVDDLAEYARLVDDAFGDLFDPPVR</sequence>
<dbReference type="RefSeq" id="WP_344344861.1">
    <property type="nucleotide sequence ID" value="NZ_BAAAQT010000008.1"/>
</dbReference>
<dbReference type="Proteomes" id="UP001501599">
    <property type="component" value="Unassembled WGS sequence"/>
</dbReference>